<organism evidence="1 2">
    <name type="scientific">Naganishia adeliensis</name>
    <dbReference type="NCBI Taxonomy" id="92952"/>
    <lineage>
        <taxon>Eukaryota</taxon>
        <taxon>Fungi</taxon>
        <taxon>Dikarya</taxon>
        <taxon>Basidiomycota</taxon>
        <taxon>Agaricomycotina</taxon>
        <taxon>Tremellomycetes</taxon>
        <taxon>Filobasidiales</taxon>
        <taxon>Filobasidiaceae</taxon>
        <taxon>Naganishia</taxon>
    </lineage>
</organism>
<keyword evidence="2" id="KW-1185">Reference proteome</keyword>
<gene>
    <name evidence="1" type="ORF">QFC20_001661</name>
</gene>
<dbReference type="Proteomes" id="UP001230649">
    <property type="component" value="Unassembled WGS sequence"/>
</dbReference>
<sequence>MVKQVVNATYTPIPHPAQSFRSFREFYPFYLGEHSRRPNRLFHLLGTSIALACHTRVLLSLAPYVAGKLSLNVGPGAVDVLRRLALSRGDALKIFFSGVIQGYFLAWLGHYQIEGNKPATFKYPVFSFLGDLRMLWEVVTLQRSV</sequence>
<name>A0ACC2WQV7_9TREE</name>
<reference evidence="1" key="1">
    <citation type="submission" date="2023-04" db="EMBL/GenBank/DDBJ databases">
        <title>Draft Genome sequencing of Naganishia species isolated from polar environments using Oxford Nanopore Technology.</title>
        <authorList>
            <person name="Leo P."/>
            <person name="Venkateswaran K."/>
        </authorList>
    </citation>
    <scope>NUCLEOTIDE SEQUENCE</scope>
    <source>
        <strain evidence="1">MNA-CCFEE 5262</strain>
    </source>
</reference>
<protein>
    <submittedName>
        <fullName evidence="1">Uncharacterized protein</fullName>
    </submittedName>
</protein>
<accession>A0ACC2WQV7</accession>
<proteinExistence type="predicted"/>
<evidence type="ECO:0000313" key="2">
    <source>
        <dbReference type="Proteomes" id="UP001230649"/>
    </source>
</evidence>
<evidence type="ECO:0000313" key="1">
    <source>
        <dbReference type="EMBL" id="KAJ9114145.1"/>
    </source>
</evidence>
<comment type="caution">
    <text evidence="1">The sequence shown here is derived from an EMBL/GenBank/DDBJ whole genome shotgun (WGS) entry which is preliminary data.</text>
</comment>
<dbReference type="EMBL" id="JASBWS010000010">
    <property type="protein sequence ID" value="KAJ9114145.1"/>
    <property type="molecule type" value="Genomic_DNA"/>
</dbReference>